<dbReference type="Proteomes" id="UP001295462">
    <property type="component" value="Unassembled WGS sequence"/>
</dbReference>
<reference evidence="1" key="1">
    <citation type="submission" date="2022-01" db="EMBL/GenBank/DDBJ databases">
        <authorList>
            <person name="Lagorce A."/>
        </authorList>
    </citation>
    <scope>NUCLEOTIDE SEQUENCE</scope>
    <source>
        <strain evidence="1">Th15_F1_A12</strain>
    </source>
</reference>
<gene>
    <name evidence="1" type="ORF">THF1A12_300041</name>
</gene>
<sequence>MVEGKSGSLFCLIPLSQSRIAALFLPIVNNFSQKILFNRSKNTQTICG</sequence>
<dbReference type="AlphaFoldDB" id="A0AAU9QS34"/>
<accession>A0AAU9QS34</accession>
<name>A0AAU9QS34_9VIBR</name>
<evidence type="ECO:0000313" key="2">
    <source>
        <dbReference type="Proteomes" id="UP001295462"/>
    </source>
</evidence>
<protein>
    <submittedName>
        <fullName evidence="1">Uncharacterized protein</fullName>
    </submittedName>
</protein>
<comment type="caution">
    <text evidence="1">The sequence shown here is derived from an EMBL/GenBank/DDBJ whole genome shotgun (WGS) entry which is preliminary data.</text>
</comment>
<dbReference type="EMBL" id="CAKMUD010000084">
    <property type="protein sequence ID" value="CAH1596695.1"/>
    <property type="molecule type" value="Genomic_DNA"/>
</dbReference>
<evidence type="ECO:0000313" key="1">
    <source>
        <dbReference type="EMBL" id="CAH1596695.1"/>
    </source>
</evidence>
<proteinExistence type="predicted"/>
<organism evidence="1 2">
    <name type="scientific">Vibrio jasicida</name>
    <dbReference type="NCBI Taxonomy" id="766224"/>
    <lineage>
        <taxon>Bacteria</taxon>
        <taxon>Pseudomonadati</taxon>
        <taxon>Pseudomonadota</taxon>
        <taxon>Gammaproteobacteria</taxon>
        <taxon>Vibrionales</taxon>
        <taxon>Vibrionaceae</taxon>
        <taxon>Vibrio</taxon>
    </lineage>
</organism>